<dbReference type="GO" id="GO:0003677">
    <property type="term" value="F:DNA binding"/>
    <property type="evidence" value="ECO:0007669"/>
    <property type="project" value="InterPro"/>
</dbReference>
<dbReference type="RefSeq" id="WP_183907191.1">
    <property type="nucleotide sequence ID" value="NZ_JACHXZ010000001.1"/>
</dbReference>
<name>A0A839UMP2_9GAMM</name>
<dbReference type="Proteomes" id="UP000559987">
    <property type="component" value="Unassembled WGS sequence"/>
</dbReference>
<dbReference type="PANTHER" id="PTHR34322:SF2">
    <property type="entry name" value="TRANSPOSASE IS200-LIKE DOMAIN-CONTAINING PROTEIN"/>
    <property type="match status" value="1"/>
</dbReference>
<comment type="caution">
    <text evidence="3">The sequence shown here is derived from an EMBL/GenBank/DDBJ whole genome shotgun (WGS) entry which is preliminary data.</text>
</comment>
<evidence type="ECO:0000313" key="4">
    <source>
        <dbReference type="Proteomes" id="UP000559987"/>
    </source>
</evidence>
<organism evidence="3 4">
    <name type="scientific">Simiduia aestuariiviva</name>
    <dbReference type="NCBI Taxonomy" id="1510459"/>
    <lineage>
        <taxon>Bacteria</taxon>
        <taxon>Pseudomonadati</taxon>
        <taxon>Pseudomonadota</taxon>
        <taxon>Gammaproteobacteria</taxon>
        <taxon>Cellvibrionales</taxon>
        <taxon>Cellvibrionaceae</taxon>
        <taxon>Simiduia</taxon>
    </lineage>
</organism>
<evidence type="ECO:0000313" key="3">
    <source>
        <dbReference type="EMBL" id="MBB3166838.1"/>
    </source>
</evidence>
<evidence type="ECO:0000259" key="2">
    <source>
        <dbReference type="SMART" id="SM01321"/>
    </source>
</evidence>
<dbReference type="GO" id="GO:0006313">
    <property type="term" value="P:DNA transposition"/>
    <property type="evidence" value="ECO:0007669"/>
    <property type="project" value="InterPro"/>
</dbReference>
<dbReference type="SUPFAM" id="SSF143422">
    <property type="entry name" value="Transposase IS200-like"/>
    <property type="match status" value="1"/>
</dbReference>
<dbReference type="Gene3D" id="3.30.70.1290">
    <property type="entry name" value="Transposase IS200-like"/>
    <property type="match status" value="1"/>
</dbReference>
<dbReference type="PANTHER" id="PTHR34322">
    <property type="entry name" value="TRANSPOSASE, Y1_TNP DOMAIN-CONTAINING"/>
    <property type="match status" value="1"/>
</dbReference>
<evidence type="ECO:0000256" key="1">
    <source>
        <dbReference type="SAM" id="MobiDB-lite"/>
    </source>
</evidence>
<feature type="region of interest" description="Disordered" evidence="1">
    <location>
        <begin position="210"/>
        <end position="232"/>
    </location>
</feature>
<dbReference type="InterPro" id="IPR036515">
    <property type="entry name" value="Transposase_17_sf"/>
</dbReference>
<proteinExistence type="predicted"/>
<sequence length="329" mass="38094">MTKPRKQLIDAATTPYYHIVSRCVRRSFLCGIDSQGNNFEHRRQWIEDKILALPQIFAIHVCAYAVMSNHYHLVLEIDAAQSDAWTTEEVIQRWHMLFKGNLFSQRHIKGKSLTQAERDVLKTCVDVWRNRLADISWFMRQINEAIAREANHEDQCTGRFWEGRFKSQALLDEKALAACMAYVDLNPIRAKMAKTPEQSDYTSAKQRITKAKRAHSPNHHQQQPKSLRPFVGNPRQDMPAGLPFRLTDYLELLDWTGKQIRVNKRGAIDAELPPILERLNIDPKHWIYSATQFESRFKGLVGGVYKLKQACHKLGYQRIPGLSNCRLLS</sequence>
<reference evidence="3 4" key="1">
    <citation type="submission" date="2020-08" db="EMBL/GenBank/DDBJ databases">
        <title>Genomic Encyclopedia of Type Strains, Phase III (KMG-III): the genomes of soil and plant-associated and newly described type strains.</title>
        <authorList>
            <person name="Whitman W."/>
        </authorList>
    </citation>
    <scope>NUCLEOTIDE SEQUENCE [LARGE SCALE GENOMIC DNA]</scope>
    <source>
        <strain evidence="3 4">CECT 8571</strain>
    </source>
</reference>
<keyword evidence="4" id="KW-1185">Reference proteome</keyword>
<protein>
    <submittedName>
        <fullName evidence="3">REP element-mobilizing transposase RayT</fullName>
    </submittedName>
</protein>
<accession>A0A839UMP2</accession>
<dbReference type="EMBL" id="JACHXZ010000001">
    <property type="protein sequence ID" value="MBB3166838.1"/>
    <property type="molecule type" value="Genomic_DNA"/>
</dbReference>
<dbReference type="GO" id="GO:0004803">
    <property type="term" value="F:transposase activity"/>
    <property type="evidence" value="ECO:0007669"/>
    <property type="project" value="InterPro"/>
</dbReference>
<dbReference type="InterPro" id="IPR002686">
    <property type="entry name" value="Transposase_17"/>
</dbReference>
<dbReference type="AlphaFoldDB" id="A0A839UMP2"/>
<feature type="domain" description="Transposase IS200-like" evidence="2">
    <location>
        <begin position="12"/>
        <end position="186"/>
    </location>
</feature>
<dbReference type="SMART" id="SM01321">
    <property type="entry name" value="Y1_Tnp"/>
    <property type="match status" value="1"/>
</dbReference>
<gene>
    <name evidence="3" type="ORF">FHS30_000014</name>
</gene>